<proteinExistence type="predicted"/>
<dbReference type="Pfam" id="PF12770">
    <property type="entry name" value="CHAT"/>
    <property type="match status" value="1"/>
</dbReference>
<feature type="domain" description="CHAT" evidence="1">
    <location>
        <begin position="2"/>
        <end position="110"/>
    </location>
</feature>
<evidence type="ECO:0000259" key="1">
    <source>
        <dbReference type="Pfam" id="PF12770"/>
    </source>
</evidence>
<dbReference type="AlphaFoldDB" id="A0A7U7JS21"/>
<comment type="caution">
    <text evidence="2">The sequence shown here is derived from an EMBL/GenBank/DDBJ whole genome shotgun (WGS) entry which is preliminary data.</text>
</comment>
<organism evidence="2 3">
    <name type="scientific">Staphylococcus argenteus</name>
    <dbReference type="NCBI Taxonomy" id="985002"/>
    <lineage>
        <taxon>Bacteria</taxon>
        <taxon>Bacillati</taxon>
        <taxon>Bacillota</taxon>
        <taxon>Bacilli</taxon>
        <taxon>Bacillales</taxon>
        <taxon>Staphylococcaceae</taxon>
        <taxon>Staphylococcus</taxon>
    </lineage>
</organism>
<evidence type="ECO:0000313" key="2">
    <source>
        <dbReference type="EMBL" id="CRI19664.1"/>
    </source>
</evidence>
<gene>
    <name evidence="2" type="ORF">BN1326_190002</name>
</gene>
<evidence type="ECO:0000313" key="3">
    <source>
        <dbReference type="Proteomes" id="UP000236509"/>
    </source>
</evidence>
<keyword evidence="3" id="KW-1185">Reference proteome</keyword>
<sequence length="141" mass="15554">MKPHIIHFSGHGSSEHDIVLETAEGKPSFLSKEKVTLLMKTMSESIKLVIFNNCFSNGQAEMVTEHVGFAIGMNEAIQDEAAKEFAAQFYSALGFGHTVQKAFEQGKLALSLEGIEGDEIPELYSREGLDPNEHILVKPDF</sequence>
<dbReference type="InterPro" id="IPR024983">
    <property type="entry name" value="CHAT_dom"/>
</dbReference>
<dbReference type="RefSeq" id="WP_001837443.1">
    <property type="nucleotide sequence ID" value="NZ_BPSD01000012.1"/>
</dbReference>
<reference evidence="2 3" key="1">
    <citation type="submission" date="2015-04" db="EMBL/GenBank/DDBJ databases">
        <authorList>
            <person name="Cao L."/>
            <person name="Gao C.H."/>
        </authorList>
    </citation>
    <scope>NUCLEOTIDE SEQUENCE [LARGE SCALE GENOMIC DNA]</scope>
    <source>
        <strain evidence="2 3">SH3</strain>
    </source>
</reference>
<name>A0A7U7JS21_9STAP</name>
<dbReference type="Proteomes" id="UP000236509">
    <property type="component" value="Unassembled WGS sequence"/>
</dbReference>
<dbReference type="EMBL" id="CVOU01000011">
    <property type="protein sequence ID" value="CRI19664.1"/>
    <property type="molecule type" value="Genomic_DNA"/>
</dbReference>
<accession>A0A7U7JS21</accession>
<protein>
    <recommendedName>
        <fullName evidence="1">CHAT domain-containing protein</fullName>
    </recommendedName>
</protein>